<dbReference type="InterPro" id="IPR036047">
    <property type="entry name" value="F-box-like_dom_sf"/>
</dbReference>
<name>A0A8H7C024_AGABI</name>
<accession>A0A8H7C024</accession>
<reference evidence="1 2" key="1">
    <citation type="journal article" name="Sci. Rep.">
        <title>Telomere-to-telomere assembled and centromere annotated genomes of the two main subspecies of the button mushroom Agaricus bisporus reveal especially polymorphic chromosome ends.</title>
        <authorList>
            <person name="Sonnenberg A.S.M."/>
            <person name="Sedaghat-Telgerd N."/>
            <person name="Lavrijssen B."/>
            <person name="Ohm R.A."/>
            <person name="Hendrickx P.M."/>
            <person name="Scholtmeijer K."/>
            <person name="Baars J.J.P."/>
            <person name="van Peer A."/>
        </authorList>
    </citation>
    <scope>NUCLEOTIDE SEQUENCE [LARGE SCALE GENOMIC DNA]</scope>
    <source>
        <strain evidence="1 2">H119_p4</strain>
    </source>
</reference>
<dbReference type="SUPFAM" id="SSF81383">
    <property type="entry name" value="F-box domain"/>
    <property type="match status" value="1"/>
</dbReference>
<gene>
    <name evidence="1" type="ORF">Agabi119p4_11385</name>
</gene>
<evidence type="ECO:0000313" key="1">
    <source>
        <dbReference type="EMBL" id="KAF7759690.1"/>
    </source>
</evidence>
<organism evidence="1 2">
    <name type="scientific">Agaricus bisporus var. burnettii</name>
    <dbReference type="NCBI Taxonomy" id="192524"/>
    <lineage>
        <taxon>Eukaryota</taxon>
        <taxon>Fungi</taxon>
        <taxon>Dikarya</taxon>
        <taxon>Basidiomycota</taxon>
        <taxon>Agaricomycotina</taxon>
        <taxon>Agaricomycetes</taxon>
        <taxon>Agaricomycetidae</taxon>
        <taxon>Agaricales</taxon>
        <taxon>Agaricineae</taxon>
        <taxon>Agaricaceae</taxon>
        <taxon>Agaricus</taxon>
    </lineage>
</organism>
<protein>
    <recommendedName>
        <fullName evidence="3">F-box domain-containing protein</fullName>
    </recommendedName>
</protein>
<comment type="caution">
    <text evidence="1">The sequence shown here is derived from an EMBL/GenBank/DDBJ whole genome shotgun (WGS) entry which is preliminary data.</text>
</comment>
<dbReference type="Proteomes" id="UP000629468">
    <property type="component" value="Unassembled WGS sequence"/>
</dbReference>
<sequence>MSSRSSIHEILHTNTGLTKETEAEVRRAMGQTLKKIDAVGIEIARLQDRLVLLCQKKRDTAKFIEAHEGLLSPIRRLIPEILQEIFWLCLPVAHNSVLSAEEAPLLLGQVCHRWRQVTYSTPKLWCSLHISVPPLTHPCATAIFEASEAWITRSGILPLSISISDAKQMEVSKDQFRPYFDLITKHARRWRNTHLQVPFCDMIDFLVETDGDRFSLLKGFHFDRTFLGAVDHPLSRKDGILSAPLLRVLSINKVFVQLLDLPVQWSLLTGLKIDLTYSKSHEVFELLTLCLNLETCALDFDTSRHPFALQSSGSRPDIILTKLRTLEISGQVHQSHTSLILLDNLATPALQHLAYHLYGRRSLASTDILLSSKVFRSFSHRLNQPLEELEIHVNGSTTTYLIDLFSLFPGLKRLSLSYPSTFSHLPCNDGLLLGFIPSAHISHHQSCSFEEDQVDDYELNCPSSTCLCPNLEVLNIENASFSKHILLEYLRSRLVDYAKYNVARLRRFTIKTSIKDHDTMEEIDNLVKESGLW</sequence>
<dbReference type="EMBL" id="JABXXO010000016">
    <property type="protein sequence ID" value="KAF7759690.1"/>
    <property type="molecule type" value="Genomic_DNA"/>
</dbReference>
<evidence type="ECO:0008006" key="3">
    <source>
        <dbReference type="Google" id="ProtNLM"/>
    </source>
</evidence>
<dbReference type="AlphaFoldDB" id="A0A8H7C024"/>
<proteinExistence type="predicted"/>
<evidence type="ECO:0000313" key="2">
    <source>
        <dbReference type="Proteomes" id="UP000629468"/>
    </source>
</evidence>